<dbReference type="Pfam" id="PF05721">
    <property type="entry name" value="PhyH"/>
    <property type="match status" value="1"/>
</dbReference>
<evidence type="ECO:0000256" key="1">
    <source>
        <dbReference type="ARBA" id="ARBA00001954"/>
    </source>
</evidence>
<accession>A0A517NN57</accession>
<dbReference type="PANTHER" id="PTHR20883">
    <property type="entry name" value="PHYTANOYL-COA DIOXYGENASE DOMAIN CONTAINING 1"/>
    <property type="match status" value="1"/>
</dbReference>
<dbReference type="RefSeq" id="WP_145416089.1">
    <property type="nucleotide sequence ID" value="NZ_CP036526.1"/>
</dbReference>
<reference evidence="2 3" key="1">
    <citation type="submission" date="2019-02" db="EMBL/GenBank/DDBJ databases">
        <title>Deep-cultivation of Planctomycetes and their phenomic and genomic characterization uncovers novel biology.</title>
        <authorList>
            <person name="Wiegand S."/>
            <person name="Jogler M."/>
            <person name="Boedeker C."/>
            <person name="Pinto D."/>
            <person name="Vollmers J."/>
            <person name="Rivas-Marin E."/>
            <person name="Kohn T."/>
            <person name="Peeters S.H."/>
            <person name="Heuer A."/>
            <person name="Rast P."/>
            <person name="Oberbeckmann S."/>
            <person name="Bunk B."/>
            <person name="Jeske O."/>
            <person name="Meyerdierks A."/>
            <person name="Storesund J.E."/>
            <person name="Kallscheuer N."/>
            <person name="Luecker S."/>
            <person name="Lage O.M."/>
            <person name="Pohl T."/>
            <person name="Merkel B.J."/>
            <person name="Hornburger P."/>
            <person name="Mueller R.-W."/>
            <person name="Bruemmer F."/>
            <person name="Labrenz M."/>
            <person name="Spormann A.M."/>
            <person name="Op den Camp H."/>
            <person name="Overmann J."/>
            <person name="Amann R."/>
            <person name="Jetten M.S.M."/>
            <person name="Mascher T."/>
            <person name="Medema M.H."/>
            <person name="Devos D.P."/>
            <person name="Kaster A.-K."/>
            <person name="Ovreas L."/>
            <person name="Rohde M."/>
            <person name="Galperin M.Y."/>
            <person name="Jogler C."/>
        </authorList>
    </citation>
    <scope>NUCLEOTIDE SEQUENCE [LARGE SCALE GENOMIC DNA]</scope>
    <source>
        <strain evidence="2 3">K23_9</strain>
    </source>
</reference>
<keyword evidence="2" id="KW-0223">Dioxygenase</keyword>
<dbReference type="GO" id="GO:0016706">
    <property type="term" value="F:2-oxoglutarate-dependent dioxygenase activity"/>
    <property type="evidence" value="ECO:0007669"/>
    <property type="project" value="UniProtKB-ARBA"/>
</dbReference>
<evidence type="ECO:0000313" key="3">
    <source>
        <dbReference type="Proteomes" id="UP000319817"/>
    </source>
</evidence>
<gene>
    <name evidence="2" type="ORF">K239x_05050</name>
</gene>
<protein>
    <submittedName>
        <fullName evidence="2">Phytanoyl-CoA dioxygenase (PhyH)</fullName>
    </submittedName>
</protein>
<organism evidence="2 3">
    <name type="scientific">Stieleria marina</name>
    <dbReference type="NCBI Taxonomy" id="1930275"/>
    <lineage>
        <taxon>Bacteria</taxon>
        <taxon>Pseudomonadati</taxon>
        <taxon>Planctomycetota</taxon>
        <taxon>Planctomycetia</taxon>
        <taxon>Pirellulales</taxon>
        <taxon>Pirellulaceae</taxon>
        <taxon>Stieleria</taxon>
    </lineage>
</organism>
<comment type="cofactor">
    <cofactor evidence="1">
        <name>Fe(2+)</name>
        <dbReference type="ChEBI" id="CHEBI:29033"/>
    </cofactor>
</comment>
<proteinExistence type="predicted"/>
<dbReference type="GO" id="GO:0005506">
    <property type="term" value="F:iron ion binding"/>
    <property type="evidence" value="ECO:0007669"/>
    <property type="project" value="UniProtKB-ARBA"/>
</dbReference>
<dbReference type="EMBL" id="CP036526">
    <property type="protein sequence ID" value="QDT08565.1"/>
    <property type="molecule type" value="Genomic_DNA"/>
</dbReference>
<dbReference type="AlphaFoldDB" id="A0A517NN57"/>
<name>A0A517NN57_9BACT</name>
<keyword evidence="2" id="KW-0560">Oxidoreductase</keyword>
<dbReference type="Gene3D" id="2.60.120.620">
    <property type="entry name" value="q2cbj1_9rhob like domain"/>
    <property type="match status" value="1"/>
</dbReference>
<dbReference type="PANTHER" id="PTHR20883:SF48">
    <property type="entry name" value="ECTOINE DIOXYGENASE"/>
    <property type="match status" value="1"/>
</dbReference>
<sequence>MANRADCSVLERDGYITLKRVVSAVDCLRLIREIDEAARQAERDFISSSRRKIVGGRNLLSQWHGWRSLLQETILADLVLQTLGEQAGVVRALFFDKPPGEGWSLALHKDRTIAVKEHCQVCAPFAKPTRKAGVPHVEATEDLLHRMLTLRFHLDAMHDDNGPLIVVPGSHDDSQTESEIRTIHCDAGDVFVMRPLLSHGSRAANPTTTDHRRVLHLELAASEELPGEWQWHQFEKIGRVFD</sequence>
<dbReference type="InterPro" id="IPR008775">
    <property type="entry name" value="Phytyl_CoA_dOase-like"/>
</dbReference>
<dbReference type="SUPFAM" id="SSF51197">
    <property type="entry name" value="Clavaminate synthase-like"/>
    <property type="match status" value="1"/>
</dbReference>
<dbReference type="OrthoDB" id="9791262at2"/>
<evidence type="ECO:0000313" key="2">
    <source>
        <dbReference type="EMBL" id="QDT08565.1"/>
    </source>
</evidence>
<dbReference type="Proteomes" id="UP000319817">
    <property type="component" value="Chromosome"/>
</dbReference>
<keyword evidence="3" id="KW-1185">Reference proteome</keyword>